<dbReference type="OrthoDB" id="10629276at2759"/>
<evidence type="ECO:0000313" key="2">
    <source>
        <dbReference type="EMBL" id="OAQ27705.1"/>
    </source>
</evidence>
<dbReference type="AlphaFoldDB" id="A0A197JR94"/>
<sequence>MESGFTIFYADSKDDEGEDIEPKIVFTDEFYDNDNNAAAFDKILEWRDAKRLGGVRALEAASLPTPTPASGATPATQTGKIFSKALSNEDLEKIGNKLAQDFVEEDWSDTEKTKTSAKSTPKVGAVGSTNKAGITTANSPFATNTPQQSTLIKAAKSTHTSSGSEAVPIDFDKGGDSSVRKRVVKGKPDVDEGDEDDSDQEEKRRTPTTATPTAPEKEKKPRKKRTSKGKTKD</sequence>
<evidence type="ECO:0000256" key="1">
    <source>
        <dbReference type="SAM" id="MobiDB-lite"/>
    </source>
</evidence>
<dbReference type="EMBL" id="KV442054">
    <property type="protein sequence ID" value="OAQ27705.1"/>
    <property type="molecule type" value="Genomic_DNA"/>
</dbReference>
<dbReference type="Proteomes" id="UP000078512">
    <property type="component" value="Unassembled WGS sequence"/>
</dbReference>
<feature type="compositionally biased region" description="Basic and acidic residues" evidence="1">
    <location>
        <begin position="170"/>
        <end position="179"/>
    </location>
</feature>
<protein>
    <submittedName>
        <fullName evidence="2">Uncharacterized protein</fullName>
    </submittedName>
</protein>
<gene>
    <name evidence="2" type="ORF">K457DRAFT_897141</name>
</gene>
<feature type="compositionally biased region" description="Polar residues" evidence="1">
    <location>
        <begin position="127"/>
        <end position="164"/>
    </location>
</feature>
<name>A0A197JR94_9FUNG</name>
<keyword evidence="3" id="KW-1185">Reference proteome</keyword>
<feature type="compositionally biased region" description="Acidic residues" evidence="1">
    <location>
        <begin position="191"/>
        <end position="200"/>
    </location>
</feature>
<organism evidence="2 3">
    <name type="scientific">Linnemannia elongata AG-77</name>
    <dbReference type="NCBI Taxonomy" id="1314771"/>
    <lineage>
        <taxon>Eukaryota</taxon>
        <taxon>Fungi</taxon>
        <taxon>Fungi incertae sedis</taxon>
        <taxon>Mucoromycota</taxon>
        <taxon>Mortierellomycotina</taxon>
        <taxon>Mortierellomycetes</taxon>
        <taxon>Mortierellales</taxon>
        <taxon>Mortierellaceae</taxon>
        <taxon>Linnemannia</taxon>
    </lineage>
</organism>
<reference evidence="2 3" key="1">
    <citation type="submission" date="2016-05" db="EMBL/GenBank/DDBJ databases">
        <title>Genome sequencing reveals origins of a unique bacterial endosymbiosis in the earliest lineages of terrestrial Fungi.</title>
        <authorList>
            <consortium name="DOE Joint Genome Institute"/>
            <person name="Uehling J."/>
            <person name="Gryganskyi A."/>
            <person name="Hameed K."/>
            <person name="Tschaplinski T."/>
            <person name="Misztal P."/>
            <person name="Wu S."/>
            <person name="Desiro A."/>
            <person name="Vande Pol N."/>
            <person name="Du Z.-Y."/>
            <person name="Zienkiewicz A."/>
            <person name="Zienkiewicz K."/>
            <person name="Morin E."/>
            <person name="Tisserant E."/>
            <person name="Splivallo R."/>
            <person name="Hainaut M."/>
            <person name="Henrissat B."/>
            <person name="Ohm R."/>
            <person name="Kuo A."/>
            <person name="Yan J."/>
            <person name="Lipzen A."/>
            <person name="Nolan M."/>
            <person name="Labutti K."/>
            <person name="Barry K."/>
            <person name="Goldstein A."/>
            <person name="Labbe J."/>
            <person name="Schadt C."/>
            <person name="Tuskan G."/>
            <person name="Grigoriev I."/>
            <person name="Martin F."/>
            <person name="Vilgalys R."/>
            <person name="Bonito G."/>
        </authorList>
    </citation>
    <scope>NUCLEOTIDE SEQUENCE [LARGE SCALE GENOMIC DNA]</scope>
    <source>
        <strain evidence="2 3">AG-77</strain>
    </source>
</reference>
<proteinExistence type="predicted"/>
<feature type="compositionally biased region" description="Basic residues" evidence="1">
    <location>
        <begin position="220"/>
        <end position="233"/>
    </location>
</feature>
<evidence type="ECO:0000313" key="3">
    <source>
        <dbReference type="Proteomes" id="UP000078512"/>
    </source>
</evidence>
<accession>A0A197JR94</accession>
<feature type="region of interest" description="Disordered" evidence="1">
    <location>
        <begin position="105"/>
        <end position="233"/>
    </location>
</feature>